<dbReference type="SUPFAM" id="SSF88659">
    <property type="entry name" value="Sigma3 and sigma4 domains of RNA polymerase sigma factors"/>
    <property type="match status" value="1"/>
</dbReference>
<dbReference type="PANTHER" id="PTHR43133:SF46">
    <property type="entry name" value="RNA POLYMERASE SIGMA-70 FACTOR ECF SUBFAMILY"/>
    <property type="match status" value="1"/>
</dbReference>
<dbReference type="GO" id="GO:0016987">
    <property type="term" value="F:sigma factor activity"/>
    <property type="evidence" value="ECO:0007669"/>
    <property type="project" value="UniProtKB-KW"/>
</dbReference>
<keyword evidence="8" id="KW-1185">Reference proteome</keyword>
<evidence type="ECO:0000256" key="1">
    <source>
        <dbReference type="ARBA" id="ARBA00010641"/>
    </source>
</evidence>
<feature type="domain" description="RNA polymerase sigma-70 region 2" evidence="5">
    <location>
        <begin position="25"/>
        <end position="89"/>
    </location>
</feature>
<dbReference type="Gene3D" id="1.10.1740.10">
    <property type="match status" value="1"/>
</dbReference>
<dbReference type="SUPFAM" id="SSF88946">
    <property type="entry name" value="Sigma2 domain of RNA polymerase sigma factors"/>
    <property type="match status" value="1"/>
</dbReference>
<reference evidence="7 8" key="1">
    <citation type="submission" date="2018-11" db="EMBL/GenBank/DDBJ databases">
        <title>Chitinophaga lutea sp.nov., isolate from arsenic contaminated soil.</title>
        <authorList>
            <person name="Zong Y."/>
        </authorList>
    </citation>
    <scope>NUCLEOTIDE SEQUENCE [LARGE SCALE GENOMIC DNA]</scope>
    <source>
        <strain evidence="7 8">ZY74</strain>
    </source>
</reference>
<dbReference type="InterPro" id="IPR014284">
    <property type="entry name" value="RNA_pol_sigma-70_dom"/>
</dbReference>
<dbReference type="Pfam" id="PF04542">
    <property type="entry name" value="Sigma70_r2"/>
    <property type="match status" value="1"/>
</dbReference>
<dbReference type="InterPro" id="IPR014327">
    <property type="entry name" value="RNA_pol_sigma70_bacteroid"/>
</dbReference>
<dbReference type="InterPro" id="IPR013325">
    <property type="entry name" value="RNA_pol_sigma_r2"/>
</dbReference>
<accession>A0A3N4PYY4</accession>
<dbReference type="InterPro" id="IPR013324">
    <property type="entry name" value="RNA_pol_sigma_r3/r4-like"/>
</dbReference>
<gene>
    <name evidence="7" type="ORF">EGT74_10695</name>
</gene>
<dbReference type="InterPro" id="IPR036388">
    <property type="entry name" value="WH-like_DNA-bd_sf"/>
</dbReference>
<keyword evidence="3" id="KW-0731">Sigma factor</keyword>
<dbReference type="InterPro" id="IPR007627">
    <property type="entry name" value="RNA_pol_sigma70_r2"/>
</dbReference>
<evidence type="ECO:0000256" key="2">
    <source>
        <dbReference type="ARBA" id="ARBA00023015"/>
    </source>
</evidence>
<dbReference type="OrthoDB" id="665849at2"/>
<evidence type="ECO:0000313" key="7">
    <source>
        <dbReference type="EMBL" id="RPE13952.1"/>
    </source>
</evidence>
<evidence type="ECO:0000259" key="5">
    <source>
        <dbReference type="Pfam" id="PF04542"/>
    </source>
</evidence>
<dbReference type="Pfam" id="PF08281">
    <property type="entry name" value="Sigma70_r4_2"/>
    <property type="match status" value="1"/>
</dbReference>
<dbReference type="NCBIfam" id="TIGR02937">
    <property type="entry name" value="sigma70-ECF"/>
    <property type="match status" value="1"/>
</dbReference>
<dbReference type="AlphaFoldDB" id="A0A3N4PYY4"/>
<comment type="caution">
    <text evidence="7">The sequence shown here is derived from an EMBL/GenBank/DDBJ whole genome shotgun (WGS) entry which is preliminary data.</text>
</comment>
<sequence>MATQTDRELVELAREEPVAGFRQIYDKYWELLFNMAVKRLQDAAEAQDLVQEVFMTLWNQLHTLEPRDSLLPYLQVLLRNRILNIYARNEVKLKYILQLQDDVVTTHENTAQLVALKEVEELLEKAIRQLPPKMQQIFRMSREEQMTPAQIAAQLSLSVQTVKNQLSRATEKVRRIVGIHVNPAVLLLVLPAVTPS</sequence>
<dbReference type="GO" id="GO:0006352">
    <property type="term" value="P:DNA-templated transcription initiation"/>
    <property type="evidence" value="ECO:0007669"/>
    <property type="project" value="InterPro"/>
</dbReference>
<protein>
    <submittedName>
        <fullName evidence="7">RNA polymerase sigma-70 factor</fullName>
    </submittedName>
</protein>
<evidence type="ECO:0000256" key="3">
    <source>
        <dbReference type="ARBA" id="ARBA00023082"/>
    </source>
</evidence>
<keyword evidence="2" id="KW-0805">Transcription regulation</keyword>
<comment type="similarity">
    <text evidence="1">Belongs to the sigma-70 factor family. ECF subfamily.</text>
</comment>
<name>A0A3N4PYY4_9BACT</name>
<evidence type="ECO:0000313" key="8">
    <source>
        <dbReference type="Proteomes" id="UP000278351"/>
    </source>
</evidence>
<dbReference type="Proteomes" id="UP000278351">
    <property type="component" value="Unassembled WGS sequence"/>
</dbReference>
<proteinExistence type="inferred from homology"/>
<keyword evidence="4" id="KW-0804">Transcription</keyword>
<evidence type="ECO:0000256" key="4">
    <source>
        <dbReference type="ARBA" id="ARBA00023163"/>
    </source>
</evidence>
<dbReference type="GO" id="GO:0003677">
    <property type="term" value="F:DNA binding"/>
    <property type="evidence" value="ECO:0007669"/>
    <property type="project" value="InterPro"/>
</dbReference>
<dbReference type="RefSeq" id="WP_123846466.1">
    <property type="nucleotide sequence ID" value="NZ_RPDH01000001.1"/>
</dbReference>
<feature type="domain" description="RNA polymerase sigma factor 70 region 4 type 2" evidence="6">
    <location>
        <begin position="121"/>
        <end position="172"/>
    </location>
</feature>
<dbReference type="InterPro" id="IPR039425">
    <property type="entry name" value="RNA_pol_sigma-70-like"/>
</dbReference>
<dbReference type="InterPro" id="IPR013249">
    <property type="entry name" value="RNA_pol_sigma70_r4_t2"/>
</dbReference>
<organism evidence="7 8">
    <name type="scientific">Chitinophaga lutea</name>
    <dbReference type="NCBI Taxonomy" id="2488634"/>
    <lineage>
        <taxon>Bacteria</taxon>
        <taxon>Pseudomonadati</taxon>
        <taxon>Bacteroidota</taxon>
        <taxon>Chitinophagia</taxon>
        <taxon>Chitinophagales</taxon>
        <taxon>Chitinophagaceae</taxon>
        <taxon>Chitinophaga</taxon>
    </lineage>
</organism>
<dbReference type="PANTHER" id="PTHR43133">
    <property type="entry name" value="RNA POLYMERASE ECF-TYPE SIGMA FACTO"/>
    <property type="match status" value="1"/>
</dbReference>
<evidence type="ECO:0000259" key="6">
    <source>
        <dbReference type="Pfam" id="PF08281"/>
    </source>
</evidence>
<dbReference type="EMBL" id="RPDH01000001">
    <property type="protein sequence ID" value="RPE13952.1"/>
    <property type="molecule type" value="Genomic_DNA"/>
</dbReference>
<dbReference type="Gene3D" id="1.10.10.10">
    <property type="entry name" value="Winged helix-like DNA-binding domain superfamily/Winged helix DNA-binding domain"/>
    <property type="match status" value="1"/>
</dbReference>
<dbReference type="NCBIfam" id="TIGR02985">
    <property type="entry name" value="Sig70_bacteroi1"/>
    <property type="match status" value="1"/>
</dbReference>